<evidence type="ECO:0008006" key="4">
    <source>
        <dbReference type="Google" id="ProtNLM"/>
    </source>
</evidence>
<organism evidence="2 3">
    <name type="scientific">Pseudaminobacter soli</name>
    <name type="common">ex Li et al. 2025</name>
    <dbReference type="NCBI Taxonomy" id="1295366"/>
    <lineage>
        <taxon>Bacteria</taxon>
        <taxon>Pseudomonadati</taxon>
        <taxon>Pseudomonadota</taxon>
        <taxon>Alphaproteobacteria</taxon>
        <taxon>Hyphomicrobiales</taxon>
        <taxon>Phyllobacteriaceae</taxon>
        <taxon>Pseudaminobacter</taxon>
    </lineage>
</organism>
<dbReference type="Proteomes" id="UP000240653">
    <property type="component" value="Unassembled WGS sequence"/>
</dbReference>
<dbReference type="SUPFAM" id="SSF53474">
    <property type="entry name" value="alpha/beta-Hydrolases"/>
    <property type="match status" value="1"/>
</dbReference>
<dbReference type="EMBL" id="PXYL01000011">
    <property type="protein sequence ID" value="PSJ58292.1"/>
    <property type="molecule type" value="Genomic_DNA"/>
</dbReference>
<reference evidence="2 3" key="1">
    <citation type="submission" date="2018-03" db="EMBL/GenBank/DDBJ databases">
        <title>The draft genome of Mesorhizobium soli JCM 19897.</title>
        <authorList>
            <person name="Li L."/>
            <person name="Liu L."/>
            <person name="Liang L."/>
            <person name="Wang T."/>
            <person name="Zhang X."/>
        </authorList>
    </citation>
    <scope>NUCLEOTIDE SEQUENCE [LARGE SCALE GENOMIC DNA]</scope>
    <source>
        <strain evidence="2 3">JCM 19897</strain>
    </source>
</reference>
<dbReference type="InterPro" id="IPR029058">
    <property type="entry name" value="AB_hydrolase_fold"/>
</dbReference>
<proteinExistence type="predicted"/>
<dbReference type="Gene3D" id="3.40.50.1820">
    <property type="entry name" value="alpha/beta hydrolase"/>
    <property type="match status" value="1"/>
</dbReference>
<evidence type="ECO:0000313" key="3">
    <source>
        <dbReference type="Proteomes" id="UP000240653"/>
    </source>
</evidence>
<protein>
    <recommendedName>
        <fullName evidence="4">Carboxylesterase</fullName>
    </recommendedName>
</protein>
<feature type="compositionally biased region" description="Polar residues" evidence="1">
    <location>
        <begin position="20"/>
        <end position="31"/>
    </location>
</feature>
<evidence type="ECO:0000313" key="2">
    <source>
        <dbReference type="EMBL" id="PSJ58292.1"/>
    </source>
</evidence>
<gene>
    <name evidence="2" type="ORF">C7I85_19875</name>
</gene>
<comment type="caution">
    <text evidence="2">The sequence shown here is derived from an EMBL/GenBank/DDBJ whole genome shotgun (WGS) entry which is preliminary data.</text>
</comment>
<accession>A0A2P7S746</accession>
<name>A0A2P7S746_9HYPH</name>
<feature type="region of interest" description="Disordered" evidence="1">
    <location>
        <begin position="1"/>
        <end position="70"/>
    </location>
</feature>
<dbReference type="OrthoDB" id="9785698at2"/>
<sequence length="296" mass="30853">MALGVAGVASARDLSDCERNGSQARMAASSTNKEKLVAATPSVPGCPDLSADAKAAAPTQPGTANAIPAPQAPATALPAEVGASSVIHAKDFTVLVKRPENPSAETLVLLHGSGGDETTLMSLASRVAPRAVLMGVRGRVVQDGKKRWYKRITPTQFDQNDIRGEANAFANFLAGLVKVKKLDLDHTTFLGYSNGANLLAALSVLHPGLVERAILLRPMSVLDKVPEVSLSGTRFLVVAGASDQTYAPLAPALEAMLRDHGARLDVSTIKADHGLGDEDVKVVGEWLARASAVSLN</sequence>
<evidence type="ECO:0000256" key="1">
    <source>
        <dbReference type="SAM" id="MobiDB-lite"/>
    </source>
</evidence>
<dbReference type="AlphaFoldDB" id="A0A2P7S746"/>
<keyword evidence="3" id="KW-1185">Reference proteome</keyword>